<dbReference type="EMBL" id="CAJPDR010000017">
    <property type="protein sequence ID" value="CAF9906587.1"/>
    <property type="molecule type" value="Genomic_DNA"/>
</dbReference>
<keyword evidence="3" id="KW-1185">Reference proteome</keyword>
<protein>
    <recommendedName>
        <fullName evidence="1">Methyltransferase small domain-containing protein</fullName>
    </recommendedName>
</protein>
<dbReference type="PANTHER" id="PTHR18895">
    <property type="entry name" value="HEMK METHYLTRANSFERASE"/>
    <property type="match status" value="1"/>
</dbReference>
<dbReference type="Gene3D" id="3.40.50.150">
    <property type="entry name" value="Vaccinia Virus protein VP39"/>
    <property type="match status" value="1"/>
</dbReference>
<dbReference type="GO" id="GO:0008168">
    <property type="term" value="F:methyltransferase activity"/>
    <property type="evidence" value="ECO:0007669"/>
    <property type="project" value="InterPro"/>
</dbReference>
<dbReference type="InterPro" id="IPR002052">
    <property type="entry name" value="DNA_methylase_N6_adenine_CS"/>
</dbReference>
<organism evidence="2 3">
    <name type="scientific">Alectoria fallacina</name>
    <dbReference type="NCBI Taxonomy" id="1903189"/>
    <lineage>
        <taxon>Eukaryota</taxon>
        <taxon>Fungi</taxon>
        <taxon>Dikarya</taxon>
        <taxon>Ascomycota</taxon>
        <taxon>Pezizomycotina</taxon>
        <taxon>Lecanoromycetes</taxon>
        <taxon>OSLEUM clade</taxon>
        <taxon>Lecanoromycetidae</taxon>
        <taxon>Lecanorales</taxon>
        <taxon>Lecanorineae</taxon>
        <taxon>Parmeliaceae</taxon>
        <taxon>Alectoria</taxon>
    </lineage>
</organism>
<comment type="caution">
    <text evidence="2">The sequence shown here is derived from an EMBL/GenBank/DDBJ whole genome shotgun (WGS) entry which is preliminary data.</text>
</comment>
<accession>A0A8H3EM45</accession>
<evidence type="ECO:0000259" key="1">
    <source>
        <dbReference type="Pfam" id="PF05175"/>
    </source>
</evidence>
<sequence length="288" mass="31055">MAAASLSHVPRAREREAIAIHTRFAAIWATGDIVPETENLTTHLASLLLSSPSPPPNTLRILDLCTGTGCIPLLLYSLLTSRIPSLHLCGVDISAGATSLANKNLSHSISTSQLPRNAREQISFVRDNIFAAGANAWNQSKWDILISNPPYISPTSFNSTTTRSVRNYEPRSALVPSSTPSPKSRVAEVDAGDTFYPRLFEIAEQVSARVLLVEVGDLEQAFRVVAMVAGKRERVWAGCEIWRDWPAGNGEGGAEGFKVGGYGVRMRGEGNGRAVLAWKGDGGRMLGM</sequence>
<dbReference type="InterPro" id="IPR007848">
    <property type="entry name" value="Small_mtfrase_dom"/>
</dbReference>
<dbReference type="OrthoDB" id="269872at2759"/>
<dbReference type="SUPFAM" id="SSF53335">
    <property type="entry name" value="S-adenosyl-L-methionine-dependent methyltransferases"/>
    <property type="match status" value="1"/>
</dbReference>
<dbReference type="PROSITE" id="PS00092">
    <property type="entry name" value="N6_MTASE"/>
    <property type="match status" value="1"/>
</dbReference>
<dbReference type="GO" id="GO:0003676">
    <property type="term" value="F:nucleic acid binding"/>
    <property type="evidence" value="ECO:0007669"/>
    <property type="project" value="InterPro"/>
</dbReference>
<dbReference type="CDD" id="cd02440">
    <property type="entry name" value="AdoMet_MTases"/>
    <property type="match status" value="1"/>
</dbReference>
<dbReference type="AlphaFoldDB" id="A0A8H3EM45"/>
<feature type="domain" description="Methyltransferase small" evidence="1">
    <location>
        <begin position="50"/>
        <end position="156"/>
    </location>
</feature>
<evidence type="ECO:0000313" key="2">
    <source>
        <dbReference type="EMBL" id="CAF9906587.1"/>
    </source>
</evidence>
<proteinExistence type="predicted"/>
<dbReference type="GO" id="GO:0032259">
    <property type="term" value="P:methylation"/>
    <property type="evidence" value="ECO:0007669"/>
    <property type="project" value="InterPro"/>
</dbReference>
<reference evidence="2" key="1">
    <citation type="submission" date="2021-03" db="EMBL/GenBank/DDBJ databases">
        <authorList>
            <person name="Tagirdzhanova G."/>
        </authorList>
    </citation>
    <scope>NUCLEOTIDE SEQUENCE</scope>
</reference>
<dbReference type="PANTHER" id="PTHR18895:SF74">
    <property type="entry name" value="MTRF1L RELEASE FACTOR GLUTAMINE METHYLTRANSFERASE"/>
    <property type="match status" value="1"/>
</dbReference>
<evidence type="ECO:0000313" key="3">
    <source>
        <dbReference type="Proteomes" id="UP000664203"/>
    </source>
</evidence>
<dbReference type="GO" id="GO:0005739">
    <property type="term" value="C:mitochondrion"/>
    <property type="evidence" value="ECO:0007669"/>
    <property type="project" value="TreeGrafter"/>
</dbReference>
<gene>
    <name evidence="2" type="ORF">ALECFALPRED_002448</name>
</gene>
<dbReference type="Proteomes" id="UP000664203">
    <property type="component" value="Unassembled WGS sequence"/>
</dbReference>
<dbReference type="InterPro" id="IPR050320">
    <property type="entry name" value="N5-glutamine_MTase"/>
</dbReference>
<name>A0A8H3EM45_9LECA</name>
<dbReference type="Pfam" id="PF05175">
    <property type="entry name" value="MTS"/>
    <property type="match status" value="1"/>
</dbReference>
<dbReference type="InterPro" id="IPR029063">
    <property type="entry name" value="SAM-dependent_MTases_sf"/>
</dbReference>